<keyword evidence="1" id="KW-0732">Signal</keyword>
<keyword evidence="2" id="KW-0175">Coiled coil</keyword>
<dbReference type="Pfam" id="PF24568">
    <property type="entry name" value="CC_PcsB"/>
    <property type="match status" value="1"/>
</dbReference>
<evidence type="ECO:0000259" key="4">
    <source>
        <dbReference type="Pfam" id="PF24568"/>
    </source>
</evidence>
<evidence type="ECO:0000256" key="3">
    <source>
        <dbReference type="SAM" id="MobiDB-lite"/>
    </source>
</evidence>
<dbReference type="Proteomes" id="UP000460412">
    <property type="component" value="Unassembled WGS sequence"/>
</dbReference>
<accession>A0A7X3MES3</accession>
<feature type="coiled-coil region" evidence="2">
    <location>
        <begin position="15"/>
        <end position="74"/>
    </location>
</feature>
<gene>
    <name evidence="5" type="ORF">GN277_06400</name>
</gene>
<dbReference type="AlphaFoldDB" id="A0A7X3MES3"/>
<evidence type="ECO:0000256" key="1">
    <source>
        <dbReference type="ARBA" id="ARBA00022729"/>
    </source>
</evidence>
<proteinExistence type="predicted"/>
<dbReference type="Gene3D" id="6.10.250.3150">
    <property type="match status" value="1"/>
</dbReference>
<dbReference type="EMBL" id="WUQX01000001">
    <property type="protein sequence ID" value="MXP75021.1"/>
    <property type="molecule type" value="Genomic_DNA"/>
</dbReference>
<evidence type="ECO:0000313" key="6">
    <source>
        <dbReference type="Proteomes" id="UP000460412"/>
    </source>
</evidence>
<reference evidence="5 6" key="1">
    <citation type="submission" date="2019-12" db="EMBL/GenBank/DDBJ databases">
        <title>Sporaefaciens musculi gen. nov., sp. nov., a novel bacterium isolated from the caecum of an obese mouse.</title>
        <authorList>
            <person name="Rasmussen T.S."/>
            <person name="Streidl T."/>
            <person name="Hitch T.C.A."/>
            <person name="Wortmann E."/>
            <person name="Deptula P."/>
            <person name="Hansen M."/>
            <person name="Nielsen D.S."/>
            <person name="Clavel T."/>
            <person name="Vogensen F.K."/>
        </authorList>
    </citation>
    <scope>NUCLEOTIDE SEQUENCE [LARGE SCALE GENOMIC DNA]</scope>
    <source>
        <strain evidence="5 6">WCA-9-b2</strain>
    </source>
</reference>
<keyword evidence="6" id="KW-1185">Reference proteome</keyword>
<feature type="domain" description="Peptidoglycan hydrolase PcsB coiled-coil" evidence="4">
    <location>
        <begin position="72"/>
        <end position="135"/>
    </location>
</feature>
<evidence type="ECO:0000256" key="2">
    <source>
        <dbReference type="SAM" id="Coils"/>
    </source>
</evidence>
<protein>
    <recommendedName>
        <fullName evidence="4">Peptidoglycan hydrolase PcsB coiled-coil domain-containing protein</fullName>
    </recommendedName>
</protein>
<name>A0A7X3MES3_9FIRM</name>
<dbReference type="InterPro" id="IPR057309">
    <property type="entry name" value="PcsB_CC"/>
</dbReference>
<feature type="region of interest" description="Disordered" evidence="3">
    <location>
        <begin position="210"/>
        <end position="255"/>
    </location>
</feature>
<sequence length="345" mass="37367">MTMICSGMTVYADELDTMESQSSELKSELESINGELLKIGGQIAEIEVDIDEVNAEIEKNQEQLAIARKSEERQYEDMKLRIKYIYENEGESWLGLIFSAQSLADLINKVDFVQTLNEYDRNMVRELQTLRENIEIEEDRLSEQQKLYAEMEEELSAKKKELSAKAEETSTDLNVLSDKIQKLKEEKAAEAARAAAKAAQEAKVAKAAQEAQAKKDAADKAPSSAGGSGGGSSSKPSGSQSSGSQSSGGGYVYPSGSGKLNPTVGVVYFNGHRETYYSQRVLPGYGLNIPGRHVASDGTIRDANGNLCLASSDHPKGTVVQTSLGTGVVYDSGCASGTIDIYTDW</sequence>
<organism evidence="5 6">
    <name type="scientific">Sporofaciens musculi</name>
    <dbReference type="NCBI Taxonomy" id="2681861"/>
    <lineage>
        <taxon>Bacteria</taxon>
        <taxon>Bacillati</taxon>
        <taxon>Bacillota</taxon>
        <taxon>Clostridia</taxon>
        <taxon>Lachnospirales</taxon>
        <taxon>Lachnospiraceae</taxon>
        <taxon>Sporofaciens</taxon>
    </lineage>
</organism>
<feature type="compositionally biased region" description="Low complexity" evidence="3">
    <location>
        <begin position="233"/>
        <end position="245"/>
    </location>
</feature>
<comment type="caution">
    <text evidence="5">The sequence shown here is derived from an EMBL/GenBank/DDBJ whole genome shotgun (WGS) entry which is preliminary data.</text>
</comment>
<evidence type="ECO:0000313" key="5">
    <source>
        <dbReference type="EMBL" id="MXP75021.1"/>
    </source>
</evidence>